<feature type="compositionally biased region" description="Polar residues" evidence="26">
    <location>
        <begin position="1349"/>
        <end position="1367"/>
    </location>
</feature>
<dbReference type="OrthoDB" id="2156623at2759"/>
<dbReference type="EnsemblMetazoa" id="XM_038201088.1">
    <property type="protein sequence ID" value="XP_038057016.1"/>
    <property type="gene ID" value="LOC119728736"/>
</dbReference>
<evidence type="ECO:0000256" key="5">
    <source>
        <dbReference type="ARBA" id="ARBA00012513"/>
    </source>
</evidence>
<dbReference type="GO" id="GO:0031032">
    <property type="term" value="P:actomyosin structure organization"/>
    <property type="evidence" value="ECO:0007669"/>
    <property type="project" value="TreeGrafter"/>
</dbReference>
<evidence type="ECO:0000256" key="20">
    <source>
        <dbReference type="ARBA" id="ARBA00023212"/>
    </source>
</evidence>
<evidence type="ECO:0000256" key="7">
    <source>
        <dbReference type="ARBA" id="ARBA00022490"/>
    </source>
</evidence>
<comment type="cofactor">
    <cofactor evidence="1">
        <name>Mg(2+)</name>
        <dbReference type="ChEBI" id="CHEBI:18420"/>
    </cofactor>
</comment>
<feature type="region of interest" description="Disordered" evidence="26">
    <location>
        <begin position="1327"/>
        <end position="1367"/>
    </location>
</feature>
<dbReference type="PROSITE" id="PS50081">
    <property type="entry name" value="ZF_DAG_PE_2"/>
    <property type="match status" value="1"/>
</dbReference>
<dbReference type="PROSITE" id="PS00107">
    <property type="entry name" value="PROTEIN_KINASE_ATP"/>
    <property type="match status" value="1"/>
</dbReference>
<organism evidence="32 33">
    <name type="scientific">Patiria miniata</name>
    <name type="common">Bat star</name>
    <name type="synonym">Asterina miniata</name>
    <dbReference type="NCBI Taxonomy" id="46514"/>
    <lineage>
        <taxon>Eukaryota</taxon>
        <taxon>Metazoa</taxon>
        <taxon>Echinodermata</taxon>
        <taxon>Eleutherozoa</taxon>
        <taxon>Asterozoa</taxon>
        <taxon>Asteroidea</taxon>
        <taxon>Valvatacea</taxon>
        <taxon>Valvatida</taxon>
        <taxon>Asterinidae</taxon>
        <taxon>Patiria</taxon>
    </lineage>
</organism>
<dbReference type="Gene3D" id="1.20.5.340">
    <property type="match status" value="1"/>
</dbReference>
<dbReference type="CDD" id="cd01242">
    <property type="entry name" value="PH_ROCK"/>
    <property type="match status" value="1"/>
</dbReference>
<keyword evidence="18 23" id="KW-0175">Coiled coil</keyword>
<dbReference type="Gene3D" id="1.20.5.730">
    <property type="entry name" value="Single helix bin"/>
    <property type="match status" value="1"/>
</dbReference>
<evidence type="ECO:0000256" key="26">
    <source>
        <dbReference type="SAM" id="MobiDB-lite"/>
    </source>
</evidence>
<evidence type="ECO:0000259" key="31">
    <source>
        <dbReference type="PROSITE" id="PS51859"/>
    </source>
</evidence>
<dbReference type="FunFam" id="1.10.510.10:FF:000047">
    <property type="entry name" value="Rho-associated protein kinase 1"/>
    <property type="match status" value="1"/>
</dbReference>
<dbReference type="OMA" id="IFEGWLS"/>
<dbReference type="PROSITE" id="PS51285">
    <property type="entry name" value="AGC_KINASE_CTER"/>
    <property type="match status" value="1"/>
</dbReference>
<feature type="domain" description="RhoBD" evidence="31">
    <location>
        <begin position="953"/>
        <end position="1021"/>
    </location>
</feature>
<keyword evidence="14" id="KW-0418">Kinase</keyword>
<dbReference type="PANTHER" id="PTHR22988:SF73">
    <property type="entry name" value="RHO-ASSOCIATED PROTEIN KINASE"/>
    <property type="match status" value="1"/>
</dbReference>
<evidence type="ECO:0000256" key="23">
    <source>
        <dbReference type="PROSITE-ProRule" id="PRU01206"/>
    </source>
</evidence>
<feature type="compositionally biased region" description="Polar residues" evidence="26">
    <location>
        <begin position="1108"/>
        <end position="1119"/>
    </location>
</feature>
<dbReference type="Gene3D" id="3.30.200.20">
    <property type="entry name" value="Phosphorylase Kinase, domain 1"/>
    <property type="match status" value="1"/>
</dbReference>
<dbReference type="InterPro" id="IPR002219">
    <property type="entry name" value="PKC_DAG/PE"/>
</dbReference>
<keyword evidence="17" id="KW-0460">Magnesium</keyword>
<evidence type="ECO:0000256" key="21">
    <source>
        <dbReference type="ARBA" id="ARBA00047899"/>
    </source>
</evidence>
<dbReference type="InterPro" id="IPR017441">
    <property type="entry name" value="Protein_kinase_ATP_BS"/>
</dbReference>
<dbReference type="EC" id="2.7.11.1" evidence="5"/>
<dbReference type="GO" id="GO:0005524">
    <property type="term" value="F:ATP binding"/>
    <property type="evidence" value="ECO:0007669"/>
    <property type="project" value="UniProtKB-UniRule"/>
</dbReference>
<feature type="region of interest" description="Disordered" evidence="26">
    <location>
        <begin position="1015"/>
        <end position="1038"/>
    </location>
</feature>
<keyword evidence="12 24" id="KW-0547">Nucleotide-binding</keyword>
<evidence type="ECO:0000256" key="18">
    <source>
        <dbReference type="ARBA" id="ARBA00023054"/>
    </source>
</evidence>
<evidence type="ECO:0000256" key="14">
    <source>
        <dbReference type="ARBA" id="ARBA00022777"/>
    </source>
</evidence>
<dbReference type="InterPro" id="IPR015008">
    <property type="entry name" value="ROCK_Rho-bd_dom"/>
</dbReference>
<dbReference type="SUPFAM" id="SSF57889">
    <property type="entry name" value="Cysteine-rich domain"/>
    <property type="match status" value="1"/>
</dbReference>
<evidence type="ECO:0000256" key="19">
    <source>
        <dbReference type="ARBA" id="ARBA00023136"/>
    </source>
</evidence>
<dbReference type="Gene3D" id="2.30.29.30">
    <property type="entry name" value="Pleckstrin-homology domain (PH domain)/Phosphotyrosine-binding domain (PTB)"/>
    <property type="match status" value="1"/>
</dbReference>
<reference evidence="32" key="1">
    <citation type="submission" date="2022-11" db="UniProtKB">
        <authorList>
            <consortium name="EnsemblMetazoa"/>
        </authorList>
    </citation>
    <scope>IDENTIFICATION</scope>
</reference>
<dbReference type="GO" id="GO:0000281">
    <property type="term" value="P:mitotic cytokinesis"/>
    <property type="evidence" value="ECO:0007669"/>
    <property type="project" value="TreeGrafter"/>
</dbReference>
<evidence type="ECO:0000256" key="10">
    <source>
        <dbReference type="ARBA" id="ARBA00022679"/>
    </source>
</evidence>
<dbReference type="GO" id="GO:0008270">
    <property type="term" value="F:zinc ion binding"/>
    <property type="evidence" value="ECO:0007669"/>
    <property type="project" value="UniProtKB-KW"/>
</dbReference>
<evidence type="ECO:0000256" key="15">
    <source>
        <dbReference type="ARBA" id="ARBA00022833"/>
    </source>
</evidence>
<dbReference type="GO" id="GO:0007266">
    <property type="term" value="P:Rho protein signal transduction"/>
    <property type="evidence" value="ECO:0007669"/>
    <property type="project" value="UniProtKB-UniRule"/>
</dbReference>
<dbReference type="FunFam" id="2.30.29.30:FF:000308">
    <property type="entry name" value="Rho-associated protein kinase 1"/>
    <property type="match status" value="1"/>
</dbReference>
<feature type="binding site" evidence="24">
    <location>
        <position position="102"/>
    </location>
    <ligand>
        <name>ATP</name>
        <dbReference type="ChEBI" id="CHEBI:30616"/>
    </ligand>
</feature>
<evidence type="ECO:0000256" key="13">
    <source>
        <dbReference type="ARBA" id="ARBA00022771"/>
    </source>
</evidence>
<keyword evidence="8" id="KW-0723">Serine/threonine-protein kinase</keyword>
<evidence type="ECO:0000256" key="9">
    <source>
        <dbReference type="ARBA" id="ARBA00022553"/>
    </source>
</evidence>
<evidence type="ECO:0000256" key="8">
    <source>
        <dbReference type="ARBA" id="ARBA00022527"/>
    </source>
</evidence>
<dbReference type="Pfam" id="PF25346">
    <property type="entry name" value="PH_MRCK"/>
    <property type="match status" value="1"/>
</dbReference>
<dbReference type="PROSITE" id="PS50003">
    <property type="entry name" value="PH_DOMAIN"/>
    <property type="match status" value="1"/>
</dbReference>
<dbReference type="SMART" id="SM00109">
    <property type="entry name" value="C1"/>
    <property type="match status" value="1"/>
</dbReference>
<keyword evidence="7" id="KW-0963">Cytoplasm</keyword>
<dbReference type="GeneID" id="119728736"/>
<dbReference type="CDD" id="cd05596">
    <property type="entry name" value="STKc_ROCK"/>
    <property type="match status" value="1"/>
</dbReference>
<comment type="catalytic activity">
    <reaction evidence="21">
        <text>L-threonyl-[protein] + ATP = O-phospho-L-threonyl-[protein] + ADP + H(+)</text>
        <dbReference type="Rhea" id="RHEA:46608"/>
        <dbReference type="Rhea" id="RHEA-COMP:11060"/>
        <dbReference type="Rhea" id="RHEA-COMP:11605"/>
        <dbReference type="ChEBI" id="CHEBI:15378"/>
        <dbReference type="ChEBI" id="CHEBI:30013"/>
        <dbReference type="ChEBI" id="CHEBI:30616"/>
        <dbReference type="ChEBI" id="CHEBI:61977"/>
        <dbReference type="ChEBI" id="CHEBI:456216"/>
        <dbReference type="EC" id="2.7.11.1"/>
    </reaction>
</comment>
<dbReference type="SMART" id="SM00220">
    <property type="entry name" value="S_TKc"/>
    <property type="match status" value="1"/>
</dbReference>
<dbReference type="Pfam" id="PF08912">
    <property type="entry name" value="Rho_Binding"/>
    <property type="match status" value="1"/>
</dbReference>
<dbReference type="InterPro" id="IPR057529">
    <property type="entry name" value="MRCK/ROCK_PH"/>
</dbReference>
<feature type="region of interest" description="Disordered" evidence="26">
    <location>
        <begin position="1107"/>
        <end position="1127"/>
    </location>
</feature>
<dbReference type="Pfam" id="PF00433">
    <property type="entry name" value="Pkinase_C"/>
    <property type="match status" value="1"/>
</dbReference>
<keyword evidence="10" id="KW-0808">Transferase</keyword>
<keyword evidence="11" id="KW-0479">Metal-binding</keyword>
<feature type="coiled-coil region" evidence="25">
    <location>
        <begin position="427"/>
        <end position="618"/>
    </location>
</feature>
<evidence type="ECO:0000256" key="6">
    <source>
        <dbReference type="ARBA" id="ARBA00022475"/>
    </source>
</evidence>
<keyword evidence="6" id="KW-1003">Cell membrane</keyword>
<evidence type="ECO:0000256" key="3">
    <source>
        <dbReference type="ARBA" id="ARBA00004245"/>
    </source>
</evidence>
<evidence type="ECO:0000256" key="16">
    <source>
        <dbReference type="ARBA" id="ARBA00022840"/>
    </source>
</evidence>
<dbReference type="Pfam" id="PF00069">
    <property type="entry name" value="Pkinase"/>
    <property type="match status" value="1"/>
</dbReference>
<evidence type="ECO:0000256" key="2">
    <source>
        <dbReference type="ARBA" id="ARBA00004236"/>
    </source>
</evidence>
<dbReference type="Gene3D" id="1.10.510.10">
    <property type="entry name" value="Transferase(Phosphotransferase) domain 1"/>
    <property type="match status" value="1"/>
</dbReference>
<dbReference type="GO" id="GO:0072518">
    <property type="term" value="F:Rho-dependent protein serine/threonine kinase activity"/>
    <property type="evidence" value="ECO:0007669"/>
    <property type="project" value="TreeGrafter"/>
</dbReference>
<dbReference type="GO" id="GO:0031267">
    <property type="term" value="F:small GTPase binding"/>
    <property type="evidence" value="ECO:0007669"/>
    <property type="project" value="InterPro"/>
</dbReference>
<dbReference type="InterPro" id="IPR017892">
    <property type="entry name" value="Pkinase_C"/>
</dbReference>
<evidence type="ECO:0000259" key="28">
    <source>
        <dbReference type="PROSITE" id="PS50011"/>
    </source>
</evidence>
<dbReference type="InterPro" id="IPR001849">
    <property type="entry name" value="PH_domain"/>
</dbReference>
<evidence type="ECO:0000256" key="25">
    <source>
        <dbReference type="SAM" id="Coils"/>
    </source>
</evidence>
<feature type="domain" description="Phorbol-ester/DAG-type" evidence="29">
    <location>
        <begin position="1235"/>
        <end position="1287"/>
    </location>
</feature>
<dbReference type="Proteomes" id="UP000887568">
    <property type="component" value="Unplaced"/>
</dbReference>
<dbReference type="PROSITE" id="PS50011">
    <property type="entry name" value="PROTEIN_KINASE_DOM"/>
    <property type="match status" value="1"/>
</dbReference>
<dbReference type="PROSITE" id="PS00108">
    <property type="entry name" value="PROTEIN_KINASE_ST"/>
    <property type="match status" value="1"/>
</dbReference>
<keyword evidence="15" id="KW-0862">Zinc</keyword>
<evidence type="ECO:0000256" key="4">
    <source>
        <dbReference type="ARBA" id="ARBA00009903"/>
    </source>
</evidence>
<dbReference type="SMART" id="SM00133">
    <property type="entry name" value="S_TK_X"/>
    <property type="match status" value="1"/>
</dbReference>
<evidence type="ECO:0000256" key="11">
    <source>
        <dbReference type="ARBA" id="ARBA00022723"/>
    </source>
</evidence>
<feature type="domain" description="AGC-kinase C-terminal" evidence="30">
    <location>
        <begin position="335"/>
        <end position="405"/>
    </location>
</feature>
<dbReference type="CDD" id="cd22250">
    <property type="entry name" value="ROCK_SBD"/>
    <property type="match status" value="1"/>
</dbReference>
<dbReference type="PROSITE" id="PS51859">
    <property type="entry name" value="RHO_BD"/>
    <property type="match status" value="1"/>
</dbReference>
<evidence type="ECO:0000256" key="24">
    <source>
        <dbReference type="PROSITE-ProRule" id="PRU10141"/>
    </source>
</evidence>
<dbReference type="InterPro" id="IPR050839">
    <property type="entry name" value="Rho-assoc_Ser/Thr_Kinase"/>
</dbReference>
<proteinExistence type="inferred from homology"/>
<evidence type="ECO:0000256" key="17">
    <source>
        <dbReference type="ARBA" id="ARBA00022842"/>
    </source>
</evidence>
<keyword evidence="9" id="KW-0597">Phosphoprotein</keyword>
<evidence type="ECO:0000256" key="1">
    <source>
        <dbReference type="ARBA" id="ARBA00001946"/>
    </source>
</evidence>
<evidence type="ECO:0000256" key="12">
    <source>
        <dbReference type="ARBA" id="ARBA00022741"/>
    </source>
</evidence>
<keyword evidence="20" id="KW-0206">Cytoskeleton</keyword>
<feature type="coiled-coil region" evidence="25">
    <location>
        <begin position="921"/>
        <end position="983"/>
    </location>
</feature>
<dbReference type="SUPFAM" id="SSF50729">
    <property type="entry name" value="PH domain-like"/>
    <property type="match status" value="1"/>
</dbReference>
<dbReference type="GO" id="GO:0005886">
    <property type="term" value="C:plasma membrane"/>
    <property type="evidence" value="ECO:0007669"/>
    <property type="project" value="UniProtKB-SubCell"/>
</dbReference>
<dbReference type="InterPro" id="IPR008271">
    <property type="entry name" value="Ser/Thr_kinase_AS"/>
</dbReference>
<name>A0A914A0Z3_PATMI</name>
<dbReference type="PANTHER" id="PTHR22988">
    <property type="entry name" value="MYOTONIC DYSTROPHY S/T KINASE-RELATED"/>
    <property type="match status" value="1"/>
</dbReference>
<dbReference type="InterPro" id="IPR011993">
    <property type="entry name" value="PH-like_dom_sf"/>
</dbReference>
<evidence type="ECO:0000259" key="30">
    <source>
        <dbReference type="PROSITE" id="PS51285"/>
    </source>
</evidence>
<dbReference type="CDD" id="cd20813">
    <property type="entry name" value="C1_ROCK"/>
    <property type="match status" value="1"/>
</dbReference>
<dbReference type="SUPFAM" id="SSF56112">
    <property type="entry name" value="Protein kinase-like (PK-like)"/>
    <property type="match status" value="1"/>
</dbReference>
<dbReference type="GO" id="GO:0048598">
    <property type="term" value="P:embryonic morphogenesis"/>
    <property type="evidence" value="ECO:0007669"/>
    <property type="project" value="TreeGrafter"/>
</dbReference>
<dbReference type="InterPro" id="IPR011009">
    <property type="entry name" value="Kinase-like_dom_sf"/>
</dbReference>
<dbReference type="SMART" id="SM00233">
    <property type="entry name" value="PH"/>
    <property type="match status" value="1"/>
</dbReference>
<dbReference type="GO" id="GO:0005856">
    <property type="term" value="C:cytoskeleton"/>
    <property type="evidence" value="ECO:0007669"/>
    <property type="project" value="UniProtKB-SubCell"/>
</dbReference>
<keyword evidence="13" id="KW-0863">Zinc-finger</keyword>
<feature type="domain" description="Protein kinase" evidence="28">
    <location>
        <begin position="73"/>
        <end position="333"/>
    </location>
</feature>
<dbReference type="InterPro" id="IPR000719">
    <property type="entry name" value="Prot_kinase_dom"/>
</dbReference>
<dbReference type="InterPro" id="IPR046349">
    <property type="entry name" value="C1-like_sf"/>
</dbReference>
<comment type="catalytic activity">
    <reaction evidence="22">
        <text>L-seryl-[protein] + ATP = O-phospho-L-seryl-[protein] + ADP + H(+)</text>
        <dbReference type="Rhea" id="RHEA:17989"/>
        <dbReference type="Rhea" id="RHEA-COMP:9863"/>
        <dbReference type="Rhea" id="RHEA-COMP:11604"/>
        <dbReference type="ChEBI" id="CHEBI:15378"/>
        <dbReference type="ChEBI" id="CHEBI:29999"/>
        <dbReference type="ChEBI" id="CHEBI:30616"/>
        <dbReference type="ChEBI" id="CHEBI:83421"/>
        <dbReference type="ChEBI" id="CHEBI:456216"/>
        <dbReference type="EC" id="2.7.11.1"/>
    </reaction>
</comment>
<keyword evidence="33" id="KW-1185">Reference proteome</keyword>
<dbReference type="RefSeq" id="XP_038057016.1">
    <property type="nucleotide sequence ID" value="XM_038201088.1"/>
</dbReference>
<feature type="domain" description="PH" evidence="27">
    <location>
        <begin position="1125"/>
        <end position="1324"/>
    </location>
</feature>
<evidence type="ECO:0000259" key="29">
    <source>
        <dbReference type="PROSITE" id="PS50081"/>
    </source>
</evidence>
<dbReference type="GO" id="GO:1901888">
    <property type="term" value="P:regulation of cell junction assembly"/>
    <property type="evidence" value="ECO:0007669"/>
    <property type="project" value="TreeGrafter"/>
</dbReference>
<dbReference type="Gene3D" id="3.30.60.20">
    <property type="match status" value="1"/>
</dbReference>
<dbReference type="FunFam" id="3.30.200.20:FF:000072">
    <property type="entry name" value="Rho-associated protein kinase 2"/>
    <property type="match status" value="1"/>
</dbReference>
<comment type="similarity">
    <text evidence="4">Belongs to the protein kinase superfamily. AGC Ser/Thr protein kinase family.</text>
</comment>
<evidence type="ECO:0000256" key="22">
    <source>
        <dbReference type="ARBA" id="ARBA00048679"/>
    </source>
</evidence>
<dbReference type="GO" id="GO:0005737">
    <property type="term" value="C:cytoplasm"/>
    <property type="evidence" value="ECO:0007669"/>
    <property type="project" value="TreeGrafter"/>
</dbReference>
<accession>A0A914A0Z3</accession>
<dbReference type="GO" id="GO:0030866">
    <property type="term" value="P:cortical actin cytoskeleton organization"/>
    <property type="evidence" value="ECO:0007669"/>
    <property type="project" value="TreeGrafter"/>
</dbReference>
<evidence type="ECO:0000313" key="32">
    <source>
        <dbReference type="EnsemblMetazoa" id="XP_038057016.1"/>
    </source>
</evidence>
<protein>
    <recommendedName>
        <fullName evidence="5">non-specific serine/threonine protein kinase</fullName>
        <ecNumber evidence="5">2.7.11.1</ecNumber>
    </recommendedName>
</protein>
<keyword evidence="16 24" id="KW-0067">ATP-binding</keyword>
<dbReference type="SUPFAM" id="SSF103652">
    <property type="entry name" value="G protein-binding domain"/>
    <property type="match status" value="1"/>
</dbReference>
<evidence type="ECO:0000259" key="27">
    <source>
        <dbReference type="PROSITE" id="PS50003"/>
    </source>
</evidence>
<feature type="coiled-coil region" evidence="25">
    <location>
        <begin position="700"/>
        <end position="874"/>
    </location>
</feature>
<keyword evidence="19" id="KW-0472">Membrane</keyword>
<evidence type="ECO:0000313" key="33">
    <source>
        <dbReference type="Proteomes" id="UP000887568"/>
    </source>
</evidence>
<comment type="subcellular location">
    <subcellularLocation>
        <location evidence="2">Cell membrane</location>
    </subcellularLocation>
    <subcellularLocation>
        <location evidence="3">Cytoplasm</location>
        <location evidence="3">Cytoskeleton</location>
    </subcellularLocation>
</comment>
<sequence>MGTLKRRYDALEVKVCDPRSELNHEALLDGISALVTDVNIPAVKRNKNVETFLERYDSAVQEVSKHRLSAKDFQIIKVIGRGAFGEVQVVRERESRKVYALKLLSKMEMIRRSDSAFFWEERDIMAYANSEWIVKLHFAFQDAKYLYMVMDFMPGGDLVNLMSNYEIPEKWAMFYTAEVVLALDAIHSMGFIHRDVKPDNMLLDASGHLKLADFGTCMKMDRDGMVRSDTAVGTPDYISPEVLKSQAGDGYYGRECDWWSVGVFLYEMLVGDTPFYADSLVGTYGKIMDHKNSLAFPEDVSLNSKDLISGFLTDRESRLGRNGIAEIKKHPFFNSNEMWTFDNIRQTVPPVVPELCSDVDTSNFDDIEPEDKPEEDFTAPKAFAGNNLPFIGFTYNRIHKLFNAPKGNEEHDGPRPSRDSSELIAKLKEMEKRYAHEKQSRESFEHKYRTASAKLHTAYQELEREEDERRCLEGKQERLIAELKHEKKEMKRKLDHETEMRRQLESQVKIIPQLEMKIREMKSFQDKVAMQDRQIDNLKKQLHGESETSSKFKKTLTDHQKNYSLLEQEIRDTKDKYNQILETKQSLDHEIISLQNQLEEERERRAQMENLKVEVECRSANLTSDIFRMKEEESRAIAEQQRQQQQIILLEKMKASLEFDLKSLQHKDEQRELEYMARQKGIDEVHRTSRTQKEANMQLIEDLKKQVLEEKEARHQLHESWQEALKQTSLVEFDLKQAQQQQQQMEDQRKADIGKIEQLNLQQEQEVQKRSFLATDLKTANQQANSLRAEEKRLRTEMQEQKEAMHSLQVALQKSKQNAALTTLQIRELQENLESEQEFTQLYKNNNVVLKDQLEEQERDLEQRKQSIISLESERDSLSTHLEIALTKADSEQLARSIAEGHCSDLEKEKTMREFEIKDNLLRYKKDINEKNNLISQLEEKQKELEETINQVNNRMKVAASEKDEINTKLQNTMQELEHLQTDNANIAHVKELHKKQLDTEKLKTQAAVNKLAEVMNRRPMSQRGNKASSSDLKRKEKECRKLEQQLNEEKRKGIQLEAKHSRDYSEVQSGYNEEYQKRCQLQMELDSRDSELEQLQHRLRTLQQQQNVDNLSINSSGDAESEDGGRLEGWLQVPSKNIKRHGWKKKYVEVSSKKVLFYETEEEKNFKKPYLVLDIDKLYHVRAVTQGDIIRAPAQDIPRIFQVLYAGEGESRRADEPPIEANNENNSDIIKYKNHNFDIVHFHMPTQCEFCLKQLSSVIKAPAALECKLCHMKFHKEHFDKGEEFCAPCKVNIDLDVAKNMLLMTGSSEEQQRWISRLGRQIASVRGSTIPRSSSQSSPNRSNYQQSIRRSSGPVRQSSTGSNSKR</sequence>
<dbReference type="InterPro" id="IPR000961">
    <property type="entry name" value="AGC-kinase_C"/>
</dbReference>
<feature type="compositionally biased region" description="Low complexity" evidence="26">
    <location>
        <begin position="1332"/>
        <end position="1348"/>
    </location>
</feature>